<dbReference type="Proteomes" id="UP001234178">
    <property type="component" value="Unassembled WGS sequence"/>
</dbReference>
<name>A0ABQ9Z647_9CRUS</name>
<proteinExistence type="predicted"/>
<keyword evidence="2" id="KW-1185">Reference proteome</keyword>
<dbReference type="EMBL" id="JAOYFB010000002">
    <property type="protein sequence ID" value="KAK4008351.1"/>
    <property type="molecule type" value="Genomic_DNA"/>
</dbReference>
<sequence>MAGYTEQPDLLLFRVRPGSSWDSLSLYSITPPIIIKDKITLQDEIFLTTVRIYFPISCFLLRRVSYTHNESLSTASLFSSFFLLPLPTHEKRNINPDNAVAPLRIWYI</sequence>
<comment type="caution">
    <text evidence="1">The sequence shown here is derived from an EMBL/GenBank/DDBJ whole genome shotgun (WGS) entry which is preliminary data.</text>
</comment>
<protein>
    <submittedName>
        <fullName evidence="1">Uncharacterized protein</fullName>
    </submittedName>
</protein>
<accession>A0ABQ9Z647</accession>
<gene>
    <name evidence="1" type="ORF">OUZ56_013492</name>
</gene>
<evidence type="ECO:0000313" key="1">
    <source>
        <dbReference type="EMBL" id="KAK4008351.1"/>
    </source>
</evidence>
<reference evidence="1 2" key="1">
    <citation type="journal article" date="2023" name="Nucleic Acids Res.">
        <title>The hologenome of Daphnia magna reveals possible DNA methylation and microbiome-mediated evolution of the host genome.</title>
        <authorList>
            <person name="Chaturvedi A."/>
            <person name="Li X."/>
            <person name="Dhandapani V."/>
            <person name="Marshall H."/>
            <person name="Kissane S."/>
            <person name="Cuenca-Cambronero M."/>
            <person name="Asole G."/>
            <person name="Calvet F."/>
            <person name="Ruiz-Romero M."/>
            <person name="Marangio P."/>
            <person name="Guigo R."/>
            <person name="Rago D."/>
            <person name="Mirbahai L."/>
            <person name="Eastwood N."/>
            <person name="Colbourne J.K."/>
            <person name="Zhou J."/>
            <person name="Mallon E."/>
            <person name="Orsini L."/>
        </authorList>
    </citation>
    <scope>NUCLEOTIDE SEQUENCE [LARGE SCALE GENOMIC DNA]</scope>
    <source>
        <strain evidence="1">LRV0_1</strain>
    </source>
</reference>
<evidence type="ECO:0000313" key="2">
    <source>
        <dbReference type="Proteomes" id="UP001234178"/>
    </source>
</evidence>
<organism evidence="1 2">
    <name type="scientific">Daphnia magna</name>
    <dbReference type="NCBI Taxonomy" id="35525"/>
    <lineage>
        <taxon>Eukaryota</taxon>
        <taxon>Metazoa</taxon>
        <taxon>Ecdysozoa</taxon>
        <taxon>Arthropoda</taxon>
        <taxon>Crustacea</taxon>
        <taxon>Branchiopoda</taxon>
        <taxon>Diplostraca</taxon>
        <taxon>Cladocera</taxon>
        <taxon>Anomopoda</taxon>
        <taxon>Daphniidae</taxon>
        <taxon>Daphnia</taxon>
    </lineage>
</organism>